<dbReference type="EMBL" id="JACETM010000002">
    <property type="protein sequence ID" value="MBA4723686.1"/>
    <property type="molecule type" value="Genomic_DNA"/>
</dbReference>
<dbReference type="GO" id="GO:0004798">
    <property type="term" value="F:dTMP kinase activity"/>
    <property type="evidence" value="ECO:0007669"/>
    <property type="project" value="UniProtKB-UniRule"/>
</dbReference>
<comment type="caution">
    <text evidence="14">The sequence shown here is derived from an EMBL/GenBank/DDBJ whole genome shotgun (WGS) entry which is preliminary data.</text>
</comment>
<evidence type="ECO:0000256" key="9">
    <source>
        <dbReference type="ARBA" id="ARBA00029962"/>
    </source>
</evidence>
<dbReference type="InterPro" id="IPR027417">
    <property type="entry name" value="P-loop_NTPase"/>
</dbReference>
<dbReference type="Pfam" id="PF02223">
    <property type="entry name" value="Thymidylate_kin"/>
    <property type="match status" value="1"/>
</dbReference>
<keyword evidence="4 12" id="KW-0808">Transferase</keyword>
<name>A0A838YN69_9GAMM</name>
<evidence type="ECO:0000256" key="10">
    <source>
        <dbReference type="ARBA" id="ARBA00048743"/>
    </source>
</evidence>
<evidence type="ECO:0000256" key="1">
    <source>
        <dbReference type="ARBA" id="ARBA00009776"/>
    </source>
</evidence>
<dbReference type="NCBIfam" id="TIGR00041">
    <property type="entry name" value="DTMP_kinase"/>
    <property type="match status" value="1"/>
</dbReference>
<dbReference type="PANTHER" id="PTHR10344:SF4">
    <property type="entry name" value="UMP-CMP KINASE 2, MITOCHONDRIAL"/>
    <property type="match status" value="1"/>
</dbReference>
<accession>A0A838YN69</accession>
<dbReference type="FunFam" id="3.40.50.300:FF:000225">
    <property type="entry name" value="Thymidylate kinase"/>
    <property type="match status" value="1"/>
</dbReference>
<comment type="similarity">
    <text evidence="1 12">Belongs to the thymidylate kinase family.</text>
</comment>
<evidence type="ECO:0000256" key="7">
    <source>
        <dbReference type="ARBA" id="ARBA00022777"/>
    </source>
</evidence>
<dbReference type="Proteomes" id="UP000585327">
    <property type="component" value="Unassembled WGS sequence"/>
</dbReference>
<keyword evidence="8 12" id="KW-0067">ATP-binding</keyword>
<dbReference type="GO" id="GO:0006233">
    <property type="term" value="P:dTDP biosynthetic process"/>
    <property type="evidence" value="ECO:0007669"/>
    <property type="project" value="InterPro"/>
</dbReference>
<comment type="catalytic activity">
    <reaction evidence="10 12">
        <text>dTMP + ATP = dTDP + ADP</text>
        <dbReference type="Rhea" id="RHEA:13517"/>
        <dbReference type="ChEBI" id="CHEBI:30616"/>
        <dbReference type="ChEBI" id="CHEBI:58369"/>
        <dbReference type="ChEBI" id="CHEBI:63528"/>
        <dbReference type="ChEBI" id="CHEBI:456216"/>
        <dbReference type="EC" id="2.7.4.9"/>
    </reaction>
</comment>
<evidence type="ECO:0000256" key="4">
    <source>
        <dbReference type="ARBA" id="ARBA00022679"/>
    </source>
</evidence>
<evidence type="ECO:0000256" key="3">
    <source>
        <dbReference type="ARBA" id="ARBA00017144"/>
    </source>
</evidence>
<evidence type="ECO:0000256" key="12">
    <source>
        <dbReference type="HAMAP-Rule" id="MF_00165"/>
    </source>
</evidence>
<dbReference type="Gene3D" id="3.40.50.300">
    <property type="entry name" value="P-loop containing nucleotide triphosphate hydrolases"/>
    <property type="match status" value="1"/>
</dbReference>
<dbReference type="GO" id="GO:0006227">
    <property type="term" value="P:dUDP biosynthetic process"/>
    <property type="evidence" value="ECO:0007669"/>
    <property type="project" value="TreeGrafter"/>
</dbReference>
<dbReference type="InterPro" id="IPR018094">
    <property type="entry name" value="Thymidylate_kinase"/>
</dbReference>
<evidence type="ECO:0000256" key="6">
    <source>
        <dbReference type="ARBA" id="ARBA00022741"/>
    </source>
</evidence>
<dbReference type="GO" id="GO:0005524">
    <property type="term" value="F:ATP binding"/>
    <property type="evidence" value="ECO:0007669"/>
    <property type="project" value="UniProtKB-UniRule"/>
</dbReference>
<keyword evidence="5 12" id="KW-0545">Nucleotide biosynthesis</keyword>
<dbReference type="AlphaFoldDB" id="A0A838YN69"/>
<evidence type="ECO:0000256" key="2">
    <source>
        <dbReference type="ARBA" id="ARBA00012980"/>
    </source>
</evidence>
<dbReference type="SUPFAM" id="SSF52540">
    <property type="entry name" value="P-loop containing nucleoside triphosphate hydrolases"/>
    <property type="match status" value="1"/>
</dbReference>
<dbReference type="CDD" id="cd01672">
    <property type="entry name" value="TMPK"/>
    <property type="match status" value="1"/>
</dbReference>
<dbReference type="GO" id="GO:0006235">
    <property type="term" value="P:dTTP biosynthetic process"/>
    <property type="evidence" value="ECO:0007669"/>
    <property type="project" value="UniProtKB-UniRule"/>
</dbReference>
<keyword evidence="6 12" id="KW-0547">Nucleotide-binding</keyword>
<dbReference type="GO" id="GO:0005829">
    <property type="term" value="C:cytosol"/>
    <property type="evidence" value="ECO:0007669"/>
    <property type="project" value="TreeGrafter"/>
</dbReference>
<protein>
    <recommendedName>
        <fullName evidence="3 12">Thymidylate kinase</fullName>
        <ecNumber evidence="2 12">2.7.4.9</ecNumber>
    </recommendedName>
    <alternativeName>
        <fullName evidence="9 12">dTMP kinase</fullName>
    </alternativeName>
</protein>
<evidence type="ECO:0000259" key="13">
    <source>
        <dbReference type="Pfam" id="PF02223"/>
    </source>
</evidence>
<comment type="function">
    <text evidence="11 12">Phosphorylation of dTMP to form dTDP in both de novo and salvage pathways of dTTP synthesis.</text>
</comment>
<proteinExistence type="inferred from homology"/>
<feature type="binding site" evidence="12">
    <location>
        <begin position="7"/>
        <end position="14"/>
    </location>
    <ligand>
        <name>ATP</name>
        <dbReference type="ChEBI" id="CHEBI:30616"/>
    </ligand>
</feature>
<reference evidence="14 15" key="1">
    <citation type="submission" date="2020-06" db="EMBL/GenBank/DDBJ databases">
        <title>Dysbiosis in marine aquaculture revealed through microbiome analysis: reverse ecology for environmental sustainability.</title>
        <authorList>
            <person name="Haro-Moreno J.M."/>
            <person name="Coutinho F.H."/>
            <person name="Zaragoza-Solas A."/>
            <person name="Picazo A."/>
            <person name="Almagro-Moreno S."/>
            <person name="Lopez-Perez M."/>
        </authorList>
    </citation>
    <scope>NUCLEOTIDE SEQUENCE [LARGE SCALE GENOMIC DNA]</scope>
    <source>
        <strain evidence="14">MCMED-G42</strain>
    </source>
</reference>
<gene>
    <name evidence="12 14" type="primary">tmk</name>
    <name evidence="14" type="ORF">H2021_00560</name>
</gene>
<keyword evidence="7 12" id="KW-0418">Kinase</keyword>
<evidence type="ECO:0000256" key="5">
    <source>
        <dbReference type="ARBA" id="ARBA00022727"/>
    </source>
</evidence>
<sequence length="197" mass="22316">MIISFEGIEGVGKSTQINLLKDWLNNKGLSTVLFREPGSTEASEKIRELLLSIESNLSNESELLLMFAARAQLVSEKINNNQGDVILFDRYYDASIAYQGYGRSLSLDLIKNLIQFTNCPEPNLTFLLDLDVEEGFKRKSGDVIDRIESSGIHFFNRVREGYKQIAKSEPKRVKLINADQDSSVIHNQIIDFVNEIL</sequence>
<organism evidence="14 15">
    <name type="scientific">SAR86 cluster bacterium</name>
    <dbReference type="NCBI Taxonomy" id="2030880"/>
    <lineage>
        <taxon>Bacteria</taxon>
        <taxon>Pseudomonadati</taxon>
        <taxon>Pseudomonadota</taxon>
        <taxon>Gammaproteobacteria</taxon>
        <taxon>SAR86 cluster</taxon>
    </lineage>
</organism>
<dbReference type="PANTHER" id="PTHR10344">
    <property type="entry name" value="THYMIDYLATE KINASE"/>
    <property type="match status" value="1"/>
</dbReference>
<evidence type="ECO:0000256" key="8">
    <source>
        <dbReference type="ARBA" id="ARBA00022840"/>
    </source>
</evidence>
<dbReference type="HAMAP" id="MF_00165">
    <property type="entry name" value="Thymidylate_kinase"/>
    <property type="match status" value="1"/>
</dbReference>
<evidence type="ECO:0000313" key="15">
    <source>
        <dbReference type="Proteomes" id="UP000585327"/>
    </source>
</evidence>
<dbReference type="InterPro" id="IPR039430">
    <property type="entry name" value="Thymidylate_kin-like_dom"/>
</dbReference>
<dbReference type="EC" id="2.7.4.9" evidence="2 12"/>
<evidence type="ECO:0000256" key="11">
    <source>
        <dbReference type="ARBA" id="ARBA00057735"/>
    </source>
</evidence>
<evidence type="ECO:0000313" key="14">
    <source>
        <dbReference type="EMBL" id="MBA4723686.1"/>
    </source>
</evidence>
<feature type="domain" description="Thymidylate kinase-like" evidence="13">
    <location>
        <begin position="5"/>
        <end position="189"/>
    </location>
</feature>